<evidence type="ECO:0000313" key="1">
    <source>
        <dbReference type="EMBL" id="CAK7930858.1"/>
    </source>
</evidence>
<dbReference type="Proteomes" id="UP001162060">
    <property type="component" value="Unassembled WGS sequence"/>
</dbReference>
<accession>A0AAV1UAZ1</accession>
<dbReference type="EMBL" id="CAKLBY020000169">
    <property type="protein sequence ID" value="CAK7930858.1"/>
    <property type="molecule type" value="Genomic_DNA"/>
</dbReference>
<dbReference type="AlphaFoldDB" id="A0AAV1UAZ1"/>
<proteinExistence type="predicted"/>
<organism evidence="1 2">
    <name type="scientific">Peronospora matthiolae</name>
    <dbReference type="NCBI Taxonomy" id="2874970"/>
    <lineage>
        <taxon>Eukaryota</taxon>
        <taxon>Sar</taxon>
        <taxon>Stramenopiles</taxon>
        <taxon>Oomycota</taxon>
        <taxon>Peronosporomycetes</taxon>
        <taxon>Peronosporales</taxon>
        <taxon>Peronosporaceae</taxon>
        <taxon>Peronospora</taxon>
    </lineage>
</organism>
<sequence>MASSKLHTLDTRHLKLALVQLFEGRFQLAEQVVTAIDGSDGGACHLGG</sequence>
<reference evidence="1" key="1">
    <citation type="submission" date="2024-01" db="EMBL/GenBank/DDBJ databases">
        <authorList>
            <person name="Webb A."/>
        </authorList>
    </citation>
    <scope>NUCLEOTIDE SEQUENCE</scope>
    <source>
        <strain evidence="1">Pm1</strain>
    </source>
</reference>
<comment type="caution">
    <text evidence="1">The sequence shown here is derived from an EMBL/GenBank/DDBJ whole genome shotgun (WGS) entry which is preliminary data.</text>
</comment>
<gene>
    <name evidence="1" type="ORF">PM001_LOCUS16008</name>
</gene>
<protein>
    <submittedName>
        <fullName evidence="1">Uncharacterized protein</fullName>
    </submittedName>
</protein>
<name>A0AAV1UAZ1_9STRA</name>
<evidence type="ECO:0000313" key="2">
    <source>
        <dbReference type="Proteomes" id="UP001162060"/>
    </source>
</evidence>